<reference evidence="1 2" key="1">
    <citation type="journal article" date="2014" name="Genome Announc.">
        <title>Draft Genome Sequence of Propane- and Butane-Oxidizing Actinobacterium Rhodococcus ruber IEGM 231.</title>
        <authorList>
            <person name="Ivshina I.B."/>
            <person name="Kuyukina M.S."/>
            <person name="Krivoruchko A.V."/>
            <person name="Barbe V."/>
            <person name="Fischer C."/>
        </authorList>
    </citation>
    <scope>NUCLEOTIDE SEQUENCE [LARGE SCALE GENOMIC DNA]</scope>
</reference>
<evidence type="ECO:0000313" key="1">
    <source>
        <dbReference type="EMBL" id="CDZ92280.1"/>
    </source>
</evidence>
<accession>A0A098BVM3</accession>
<dbReference type="EMBL" id="CCSD01000109">
    <property type="protein sequence ID" value="CDZ92280.1"/>
    <property type="molecule type" value="Genomic_DNA"/>
</dbReference>
<evidence type="ECO:0000313" key="2">
    <source>
        <dbReference type="Proteomes" id="UP000042997"/>
    </source>
</evidence>
<organism evidence="1 2">
    <name type="scientific">Rhodococcus ruber</name>
    <dbReference type="NCBI Taxonomy" id="1830"/>
    <lineage>
        <taxon>Bacteria</taxon>
        <taxon>Bacillati</taxon>
        <taxon>Actinomycetota</taxon>
        <taxon>Actinomycetes</taxon>
        <taxon>Mycobacteriales</taxon>
        <taxon>Nocardiaceae</taxon>
        <taxon>Rhodococcus</taxon>
    </lineage>
</organism>
<sequence>MTRQALVVDLHSELSTGMMSASDIPCPDAGVGVSVSWGVRPASREVPMNLIHALLDLAQATIDVLRIVFAR</sequence>
<dbReference type="Proteomes" id="UP000042997">
    <property type="component" value="Unassembled WGS sequence"/>
</dbReference>
<name>A0A098BVM3_9NOCA</name>
<gene>
    <name evidence="1" type="ORF">RHRU231_930159</name>
</gene>
<dbReference type="AlphaFoldDB" id="A0A098BVM3"/>
<proteinExistence type="predicted"/>
<protein>
    <submittedName>
        <fullName evidence="1">Uncharacterized protein</fullName>
    </submittedName>
</protein>